<dbReference type="Gene3D" id="3.40.50.2000">
    <property type="entry name" value="Glycogen Phosphorylase B"/>
    <property type="match status" value="1"/>
</dbReference>
<dbReference type="EC" id="2.4.-.-" evidence="2"/>
<keyword evidence="2" id="KW-0328">Glycosyltransferase</keyword>
<dbReference type="Pfam" id="PF13524">
    <property type="entry name" value="Glyco_trans_1_2"/>
    <property type="match status" value="1"/>
</dbReference>
<dbReference type="InterPro" id="IPR055259">
    <property type="entry name" value="YkvP/CgeB_Glyco_trans-like"/>
</dbReference>
<dbReference type="Proteomes" id="UP001558481">
    <property type="component" value="Unassembled WGS sequence"/>
</dbReference>
<proteinExistence type="predicted"/>
<evidence type="ECO:0000313" key="3">
    <source>
        <dbReference type="Proteomes" id="UP001558481"/>
    </source>
</evidence>
<reference evidence="2 3" key="1">
    <citation type="journal article" date="2024" name="Fungal Genet. Biol.">
        <title>The porcine skin microbiome exhibits broad fungal antagonism.</title>
        <authorList>
            <person name="De La Cruz K.F."/>
            <person name="Townsend E.C."/>
            <person name="Alex Cheong J.Z."/>
            <person name="Salamzade R."/>
            <person name="Liu A."/>
            <person name="Sandstrom S."/>
            <person name="Davila E."/>
            <person name="Huang L."/>
            <person name="Xu K.H."/>
            <person name="Wu S.Y."/>
            <person name="Meudt J.J."/>
            <person name="Shanmuganayagam D."/>
            <person name="Gibson A.L.F."/>
            <person name="Kalan L.R."/>
        </authorList>
    </citation>
    <scope>NUCLEOTIDE SEQUENCE [LARGE SCALE GENOMIC DNA]</scope>
    <source>
        <strain evidence="2 3">LK2625</strain>
    </source>
</reference>
<dbReference type="GO" id="GO:0016757">
    <property type="term" value="F:glycosyltransferase activity"/>
    <property type="evidence" value="ECO:0007669"/>
    <property type="project" value="UniProtKB-KW"/>
</dbReference>
<accession>A0ABV3V091</accession>
<dbReference type="SUPFAM" id="SSF53756">
    <property type="entry name" value="UDP-Glycosyltransferase/glycogen phosphorylase"/>
    <property type="match status" value="1"/>
</dbReference>
<dbReference type="EMBL" id="JAYWLU010000004">
    <property type="protein sequence ID" value="MEX3594123.1"/>
    <property type="molecule type" value="Genomic_DNA"/>
</dbReference>
<organism evidence="2 3">
    <name type="scientific">Kocuria carniphila</name>
    <dbReference type="NCBI Taxonomy" id="262208"/>
    <lineage>
        <taxon>Bacteria</taxon>
        <taxon>Bacillati</taxon>
        <taxon>Actinomycetota</taxon>
        <taxon>Actinomycetes</taxon>
        <taxon>Micrococcales</taxon>
        <taxon>Micrococcaceae</taxon>
        <taxon>Kocuria</taxon>
    </lineage>
</organism>
<name>A0ABV3V091_9MICC</name>
<protein>
    <submittedName>
        <fullName evidence="2">Glycosyltransferase</fullName>
        <ecNumber evidence="2">2.4.-.-</ecNumber>
    </submittedName>
</protein>
<gene>
    <name evidence="2" type="ORF">VVR66_05300</name>
</gene>
<evidence type="ECO:0000259" key="1">
    <source>
        <dbReference type="Pfam" id="PF13524"/>
    </source>
</evidence>
<dbReference type="RefSeq" id="WP_095796749.1">
    <property type="nucleotide sequence ID" value="NZ_JAYWLU010000004.1"/>
</dbReference>
<evidence type="ECO:0000313" key="2">
    <source>
        <dbReference type="EMBL" id="MEX3594123.1"/>
    </source>
</evidence>
<sequence>MKTLVLFEGDFRQGPYGIDLLPDLGFELSGVQPLQGRLPRKLRDVIEHRTSTKIVVPVRSIPKAQRADLILGLLEPNSKFAAQLKRRGIPPYAGTPMVMISCWLAEWISKANPEDRRALVRQFEAVDLILTLSRNQIEILIDAGFRPEQVDAIPFGCAPELFDGEDVERDIDVLAAGFDHGRDYGTFFDGVGDLDVTVHVLCQPANLAGLTVPDNVVVHGVVPFDQYRAMLRRAKIVAVPTEELAYPTGQSVALEAAASGAAVAYTATTALSEYFDASYAAPVSVGDSKGWQRVIGHLVESSSEREALASAGRAKITEDFSYANMWRAFKTKLSEHGITP</sequence>
<feature type="domain" description="Spore protein YkvP/CgeB glycosyl transferase-like" evidence="1">
    <location>
        <begin position="213"/>
        <end position="329"/>
    </location>
</feature>
<keyword evidence="2" id="KW-0808">Transferase</keyword>
<comment type="caution">
    <text evidence="2">The sequence shown here is derived from an EMBL/GenBank/DDBJ whole genome shotgun (WGS) entry which is preliminary data.</text>
</comment>
<keyword evidence="3" id="KW-1185">Reference proteome</keyword>